<reference evidence="1 2" key="1">
    <citation type="journal article" date="2016" name="Biochim. Biophys. Acta">
        <title>Characterization of red-shifted phycobilisomes isolated from the chlorophyll f-containing cyanobacterium Halomicronema hongdechloris.</title>
        <authorList>
            <person name="Li Y."/>
            <person name="Lin Y."/>
            <person name="Garvey C.J."/>
            <person name="Birch D."/>
            <person name="Corkery R.W."/>
            <person name="Loughlin P.C."/>
            <person name="Scheer H."/>
            <person name="Willows R.D."/>
            <person name="Chen M."/>
        </authorList>
    </citation>
    <scope>NUCLEOTIDE SEQUENCE [LARGE SCALE GENOMIC DNA]</scope>
    <source>
        <strain evidence="1 2">C2206</strain>
    </source>
</reference>
<protein>
    <recommendedName>
        <fullName evidence="3">DUF29 domain-containing protein</fullName>
    </recommendedName>
</protein>
<accession>A0A1Z3HIA4</accession>
<dbReference type="Pfam" id="PF01724">
    <property type="entry name" value="DUF29"/>
    <property type="match status" value="1"/>
</dbReference>
<evidence type="ECO:0008006" key="3">
    <source>
        <dbReference type="Google" id="ProtNLM"/>
    </source>
</evidence>
<dbReference type="Proteomes" id="UP000191901">
    <property type="component" value="Chromosome"/>
</dbReference>
<evidence type="ECO:0000313" key="2">
    <source>
        <dbReference type="Proteomes" id="UP000191901"/>
    </source>
</evidence>
<dbReference type="InterPro" id="IPR002636">
    <property type="entry name" value="DUF29"/>
</dbReference>
<dbReference type="KEGG" id="hhg:XM38_009330"/>
<keyword evidence="2" id="KW-1185">Reference proteome</keyword>
<gene>
    <name evidence="1" type="ORF">XM38_009330</name>
</gene>
<dbReference type="AlphaFoldDB" id="A0A1Z3HIA4"/>
<dbReference type="PANTHER" id="PTHR34235">
    <property type="entry name" value="SLR1203 PROTEIN-RELATED"/>
    <property type="match status" value="1"/>
</dbReference>
<dbReference type="STRING" id="1641165.XM38_11740"/>
<sequence>MSRKWKARLTDAQWQRESKTAMDTPLYDRDFHLWTQHQIACLQKEQWAELDVDNLIEELADLGRREQKELGSYLKVLIMHLLKLQYQPERRSKSWEVTIANCRDSIQDCLEDSPSLQRFLKDTEWVAKYYRRARRDAAKETELPTDTFPAVCPYTMPQILDPQFWPGA</sequence>
<dbReference type="Gene3D" id="1.20.1220.20">
    <property type="entry name" value="Uncharcterised protein PF01724"/>
    <property type="match status" value="1"/>
</dbReference>
<name>A0A1Z3HIA4_9CYAN</name>
<organism evidence="1 2">
    <name type="scientific">Halomicronema hongdechloris C2206</name>
    <dbReference type="NCBI Taxonomy" id="1641165"/>
    <lineage>
        <taxon>Bacteria</taxon>
        <taxon>Bacillati</taxon>
        <taxon>Cyanobacteriota</taxon>
        <taxon>Cyanophyceae</taxon>
        <taxon>Nodosilineales</taxon>
        <taxon>Nodosilineaceae</taxon>
        <taxon>Halomicronema</taxon>
    </lineage>
</organism>
<dbReference type="EMBL" id="CP021983">
    <property type="protein sequence ID" value="ASC70003.1"/>
    <property type="molecule type" value="Genomic_DNA"/>
</dbReference>
<evidence type="ECO:0000313" key="1">
    <source>
        <dbReference type="EMBL" id="ASC70003.1"/>
    </source>
</evidence>
<proteinExistence type="predicted"/>